<dbReference type="InterPro" id="IPR027417">
    <property type="entry name" value="P-loop_NTPase"/>
</dbReference>
<keyword evidence="3" id="KW-0347">Helicase</keyword>
<feature type="domain" description="Helicase C-terminal" evidence="9">
    <location>
        <begin position="234"/>
        <end position="378"/>
    </location>
</feature>
<dbReference type="HOGENOM" id="CLU_003041_1_1_1"/>
<dbReference type="Gene3D" id="3.40.50.300">
    <property type="entry name" value="P-loop containing nucleotide triphosphate hydrolases"/>
    <property type="match status" value="2"/>
</dbReference>
<dbReference type="PROSITE" id="PS51195">
    <property type="entry name" value="Q_MOTIF"/>
    <property type="match status" value="1"/>
</dbReference>
<dbReference type="Pfam" id="PF00270">
    <property type="entry name" value="DEAD"/>
    <property type="match status" value="1"/>
</dbReference>
<dbReference type="AlphaFoldDB" id="A0A086J0V8"/>
<dbReference type="PROSITE" id="PS51194">
    <property type="entry name" value="HELICASE_CTER"/>
    <property type="match status" value="1"/>
</dbReference>
<evidence type="ECO:0000313" key="11">
    <source>
        <dbReference type="EMBL" id="KFG25776.1"/>
    </source>
</evidence>
<feature type="short sequence motif" description="Q motif" evidence="6">
    <location>
        <begin position="6"/>
        <end position="34"/>
    </location>
</feature>
<dbReference type="PANTHER" id="PTHR47959:SF24">
    <property type="entry name" value="ATP-DEPENDENT RNA HELICASE"/>
    <property type="match status" value="1"/>
</dbReference>
<reference evidence="11 12" key="1">
    <citation type="journal article" date="2014" name="Genome Announc.">
        <title>Genome Sequence of the Microsporidian Species Nematocida sp1 Strain ERTm6 (ATCC PRA-372).</title>
        <authorList>
            <person name="Bakowski M.A."/>
            <person name="Priest M."/>
            <person name="Young S."/>
            <person name="Cuomo C.A."/>
            <person name="Troemel E.R."/>
        </authorList>
    </citation>
    <scope>NUCLEOTIDE SEQUENCE [LARGE SCALE GENOMIC DNA]</scope>
    <source>
        <strain evidence="11 12">ERTm6</strain>
    </source>
</reference>
<dbReference type="RefSeq" id="XP_052904331.1">
    <property type="nucleotide sequence ID" value="XM_053049381.1"/>
</dbReference>
<evidence type="ECO:0000256" key="4">
    <source>
        <dbReference type="ARBA" id="ARBA00022840"/>
    </source>
</evidence>
<dbReference type="GO" id="GO:0003723">
    <property type="term" value="F:RNA binding"/>
    <property type="evidence" value="ECO:0007669"/>
    <property type="project" value="UniProtKB-KW"/>
</dbReference>
<dbReference type="EMBL" id="AKIJ01000004">
    <property type="protein sequence ID" value="KFG25776.1"/>
    <property type="molecule type" value="Genomic_DNA"/>
</dbReference>
<dbReference type="PROSITE" id="PS51192">
    <property type="entry name" value="HELICASE_ATP_BIND_1"/>
    <property type="match status" value="1"/>
</dbReference>
<dbReference type="SMART" id="SM00487">
    <property type="entry name" value="DEXDc"/>
    <property type="match status" value="1"/>
</dbReference>
<evidence type="ECO:0000313" key="12">
    <source>
        <dbReference type="Proteomes" id="UP000054524"/>
    </source>
</evidence>
<dbReference type="InterPro" id="IPR014014">
    <property type="entry name" value="RNA_helicase_DEAD_Q_motif"/>
</dbReference>
<evidence type="ECO:0000256" key="2">
    <source>
        <dbReference type="ARBA" id="ARBA00022801"/>
    </source>
</evidence>
<dbReference type="Proteomes" id="UP000054524">
    <property type="component" value="Unassembled WGS sequence"/>
</dbReference>
<keyword evidence="2" id="KW-0378">Hydrolase</keyword>
<dbReference type="SMART" id="SM00490">
    <property type="entry name" value="HELICc"/>
    <property type="match status" value="1"/>
</dbReference>
<evidence type="ECO:0000256" key="6">
    <source>
        <dbReference type="PROSITE-ProRule" id="PRU00552"/>
    </source>
</evidence>
<dbReference type="GO" id="GO:0016787">
    <property type="term" value="F:hydrolase activity"/>
    <property type="evidence" value="ECO:0007669"/>
    <property type="project" value="UniProtKB-KW"/>
</dbReference>
<evidence type="ECO:0000256" key="3">
    <source>
        <dbReference type="ARBA" id="ARBA00022806"/>
    </source>
</evidence>
<evidence type="ECO:0000259" key="10">
    <source>
        <dbReference type="PROSITE" id="PS51195"/>
    </source>
</evidence>
<keyword evidence="12" id="KW-1185">Reference proteome</keyword>
<evidence type="ECO:0008006" key="13">
    <source>
        <dbReference type="Google" id="ProtNLM"/>
    </source>
</evidence>
<dbReference type="InterPro" id="IPR011545">
    <property type="entry name" value="DEAD/DEAH_box_helicase_dom"/>
</dbReference>
<feature type="region of interest" description="Disordered" evidence="7">
    <location>
        <begin position="402"/>
        <end position="430"/>
    </location>
</feature>
<keyword evidence="4" id="KW-0067">ATP-binding</keyword>
<protein>
    <recommendedName>
        <fullName evidence="13">ATP-dependent RNA helicase</fullName>
    </recommendedName>
</protein>
<comment type="caution">
    <text evidence="11">The sequence shown here is derived from an EMBL/GenBank/DDBJ whole genome shotgun (WGS) entry which is preliminary data.</text>
</comment>
<dbReference type="Pfam" id="PF00271">
    <property type="entry name" value="Helicase_C"/>
    <property type="match status" value="1"/>
</dbReference>
<dbReference type="InterPro" id="IPR050079">
    <property type="entry name" value="DEAD_box_RNA_helicase"/>
</dbReference>
<evidence type="ECO:0000256" key="1">
    <source>
        <dbReference type="ARBA" id="ARBA00022741"/>
    </source>
</evidence>
<dbReference type="GO" id="GO:0005829">
    <property type="term" value="C:cytosol"/>
    <property type="evidence" value="ECO:0007669"/>
    <property type="project" value="TreeGrafter"/>
</dbReference>
<dbReference type="CDD" id="cd18787">
    <property type="entry name" value="SF2_C_DEAD"/>
    <property type="match status" value="1"/>
</dbReference>
<name>A0A086J0V8_NEMA1</name>
<organism evidence="11 12">
    <name type="scientific">Nematocida ausubeli (strain ATCC PRA-371 / ERTm2)</name>
    <name type="common">Nematode killer fungus</name>
    <dbReference type="NCBI Taxonomy" id="1913371"/>
    <lineage>
        <taxon>Eukaryota</taxon>
        <taxon>Fungi</taxon>
        <taxon>Fungi incertae sedis</taxon>
        <taxon>Microsporidia</taxon>
        <taxon>Nematocida</taxon>
    </lineage>
</organism>
<feature type="domain" description="Helicase ATP-binding" evidence="8">
    <location>
        <begin position="37"/>
        <end position="207"/>
    </location>
</feature>
<evidence type="ECO:0000259" key="9">
    <source>
        <dbReference type="PROSITE" id="PS51194"/>
    </source>
</evidence>
<accession>A0A086J0V8</accession>
<sequence length="430" mass="48733">MPEEKKTFAEYTLDTSLVEALAKKGITQPTEIQKLMLTNLVNRQSILAISNTGTGKTLAYLLPIMHTLLQDDKYFYAMVILPTRELSQQVHAVLADIGAEIGLRTSLLIGATDLLSQGKSLAARPHIVIGTPGRINHHLRNTKGISVSSFKYLVLDECDRLLDNDFDGDINNILEMISPKYTFLFSATLTKRVNAFKEKRMNNPLLYNVQKDEGIPENILQQYIYLPQKYKEMYLYSIVHNLGSRKCIVFVKTCITAERIERILRFLGESVCSIHGNKTQDIRTETIEMFRRGKHSILISTDVVARGMDMDGIKVIINYDMPDGHKEYIHRIGRTGRAGEVGSSITLVTQYDVDDFRKLEVKLNKKMDEYSVSSELIYSLVDSVDQAKREAAMDMKEEGVGKKIKEFKKGKQGTKSAKKDHGRDRKSKSK</sequence>
<keyword evidence="1" id="KW-0547">Nucleotide-binding</keyword>
<evidence type="ECO:0000256" key="7">
    <source>
        <dbReference type="SAM" id="MobiDB-lite"/>
    </source>
</evidence>
<keyword evidence="5" id="KW-0694">RNA-binding</keyword>
<dbReference type="InterPro" id="IPR014001">
    <property type="entry name" value="Helicase_ATP-bd"/>
</dbReference>
<evidence type="ECO:0000259" key="8">
    <source>
        <dbReference type="PROSITE" id="PS51192"/>
    </source>
</evidence>
<dbReference type="GO" id="GO:0003724">
    <property type="term" value="F:RNA helicase activity"/>
    <property type="evidence" value="ECO:0007669"/>
    <property type="project" value="InterPro"/>
</dbReference>
<dbReference type="InterPro" id="IPR001650">
    <property type="entry name" value="Helicase_C-like"/>
</dbReference>
<evidence type="ECO:0000256" key="5">
    <source>
        <dbReference type="ARBA" id="ARBA00022884"/>
    </source>
</evidence>
<feature type="domain" description="DEAD-box RNA helicase Q" evidence="10">
    <location>
        <begin position="6"/>
        <end position="34"/>
    </location>
</feature>
<dbReference type="GeneID" id="77676733"/>
<dbReference type="SUPFAM" id="SSF52540">
    <property type="entry name" value="P-loop containing nucleoside triphosphate hydrolases"/>
    <property type="match status" value="1"/>
</dbReference>
<dbReference type="GO" id="GO:0005524">
    <property type="term" value="F:ATP binding"/>
    <property type="evidence" value="ECO:0007669"/>
    <property type="project" value="UniProtKB-KW"/>
</dbReference>
<gene>
    <name evidence="11" type="ORF">NESG_01760</name>
</gene>
<dbReference type="PANTHER" id="PTHR47959">
    <property type="entry name" value="ATP-DEPENDENT RNA HELICASE RHLE-RELATED"/>
    <property type="match status" value="1"/>
</dbReference>
<proteinExistence type="predicted"/>